<reference evidence="11" key="1">
    <citation type="submission" date="2020-04" db="EMBL/GenBank/DDBJ databases">
        <authorList>
            <person name="Neveu A P."/>
        </authorList>
    </citation>
    <scope>NUCLEOTIDE SEQUENCE</scope>
    <source>
        <tissue evidence="11">Whole embryo</tissue>
    </source>
</reference>
<proteinExistence type="evidence at transcript level"/>
<dbReference type="AlphaFoldDB" id="A0A6F9DB51"/>
<dbReference type="Gene3D" id="2.160.10.10">
    <property type="entry name" value="Hexapeptide repeat proteins"/>
    <property type="match status" value="1"/>
</dbReference>
<protein>
    <recommendedName>
        <fullName evidence="6">Translation initiation factor eIF2B subunit epsilon</fullName>
    </recommendedName>
    <alternativeName>
        <fullName evidence="7">eIF2B GDP-GTP exchange factor subunit epsilon</fullName>
    </alternativeName>
</protein>
<dbReference type="SMART" id="SM00515">
    <property type="entry name" value="eIF5C"/>
    <property type="match status" value="1"/>
</dbReference>
<dbReference type="GO" id="GO:0005085">
    <property type="term" value="F:guanyl-nucleotide exchange factor activity"/>
    <property type="evidence" value="ECO:0007669"/>
    <property type="project" value="InterPro"/>
</dbReference>
<feature type="compositionally biased region" description="Acidic residues" evidence="9">
    <location>
        <begin position="454"/>
        <end position="469"/>
    </location>
</feature>
<dbReference type="Gene3D" id="1.25.40.180">
    <property type="match status" value="1"/>
</dbReference>
<dbReference type="InterPro" id="IPR029044">
    <property type="entry name" value="Nucleotide-diphossugar_trans"/>
</dbReference>
<sequence length="637" mass="72830">MSATQPRCLFPLANRPLLSYTLEFLASCEVKHVYVYCCHLAGQVKDYLSKSKWMKESSPCKVTPIVSADFTSLGDVMRDVDQKSLFESDFLVVPGDIVSNVQLKIPLEEHRIRREKDKNVPLMTLLMSKSSPKHRLRSQEDTVVIASDSITKRVLHYHKGCEQKKVMFPMSIFENPLHKVEIRYDLIDSGIWICAPQVPTLFTDNFDYQTQLDFVKGILINEEFLGNQIHMHVIDSQYCARVNNLHTFDVVSKNVVSRWTYPFVPDFCYDDLDSKSEGRYTLLRHNVYIHQDCSLEHDTVVRDNCIIGPKTRIGNRCQITNSVIGAGCKIADDCCIDNCYIWDNVEIGNCCTLNKSVICNNVHMLEKVTLEAHCALCEKVKIGPNCTLQRGTTIYLQMNNDEESIKKSFDVGEVGNEGQGYVWKTEDNDDINDLEQAFWGMSLQDYHNTVSESQIEEEESDADSDLLSDDEDDAENLELLTIDDDLTIFQREVKESLLGGFEEKIDCDNLILEINSSKYAYNMSVKDVVQTVMRASLEIADLRKTSDKDFFPCLKSILLYLTPLLCKYNKSSSSQLDYLYTLEEFASQHEQTANVMVKILMFLYENDVVCEEVILHWNSNPKGLAGDLFAQPIRKKV</sequence>
<organism evidence="11">
    <name type="scientific">Phallusia mammillata</name>
    <dbReference type="NCBI Taxonomy" id="59560"/>
    <lineage>
        <taxon>Eukaryota</taxon>
        <taxon>Metazoa</taxon>
        <taxon>Chordata</taxon>
        <taxon>Tunicata</taxon>
        <taxon>Ascidiacea</taxon>
        <taxon>Phlebobranchia</taxon>
        <taxon>Ascidiidae</taxon>
        <taxon>Phallusia</taxon>
    </lineage>
</organism>
<keyword evidence="4 11" id="KW-0396">Initiation factor</keyword>
<comment type="similarity">
    <text evidence="2">Belongs to the eIF-2B gamma/epsilon subunits family.</text>
</comment>
<evidence type="ECO:0000256" key="5">
    <source>
        <dbReference type="ARBA" id="ARBA00022917"/>
    </source>
</evidence>
<dbReference type="SUPFAM" id="SSF51161">
    <property type="entry name" value="Trimeric LpxA-like enzymes"/>
    <property type="match status" value="1"/>
</dbReference>
<comment type="subunit">
    <text evidence="8">Component of the translation initiation factor 2B (eIF2B) complex which is a heterodecamer of two sets of five different subunits: alpha, beta, gamma, delta and epsilon. Subunits alpha, beta and delta comprise a regulatory subcomplex and subunits epsilon and gamma comprise a catalytic subcomplex. Within the complex, the hexameric regulatory complex resides at the center, with the two heterodimeric catalytic subcomplexes bound on opposite sides.</text>
</comment>
<evidence type="ECO:0000256" key="8">
    <source>
        <dbReference type="ARBA" id="ARBA00046432"/>
    </source>
</evidence>
<keyword evidence="3" id="KW-0963">Cytoplasm</keyword>
<evidence type="ECO:0000256" key="7">
    <source>
        <dbReference type="ARBA" id="ARBA00044345"/>
    </source>
</evidence>
<dbReference type="SUPFAM" id="SSF53448">
    <property type="entry name" value="Nucleotide-diphospho-sugar transferases"/>
    <property type="match status" value="1"/>
</dbReference>
<evidence type="ECO:0000256" key="4">
    <source>
        <dbReference type="ARBA" id="ARBA00022540"/>
    </source>
</evidence>
<keyword evidence="5" id="KW-0648">Protein biosynthesis</keyword>
<dbReference type="InterPro" id="IPR051956">
    <property type="entry name" value="eIF2B_epsilon"/>
</dbReference>
<evidence type="ECO:0000259" key="10">
    <source>
        <dbReference type="PROSITE" id="PS51363"/>
    </source>
</evidence>
<dbReference type="GO" id="GO:0031369">
    <property type="term" value="F:translation initiation factor binding"/>
    <property type="evidence" value="ECO:0007669"/>
    <property type="project" value="InterPro"/>
</dbReference>
<evidence type="ECO:0000256" key="1">
    <source>
        <dbReference type="ARBA" id="ARBA00004514"/>
    </source>
</evidence>
<gene>
    <name evidence="11" type="primary">Eif2b5</name>
</gene>
<dbReference type="PANTHER" id="PTHR45887:SF1">
    <property type="entry name" value="TRANSLATION INITIATION FACTOR EIF-2B SUBUNIT EPSILON"/>
    <property type="match status" value="1"/>
</dbReference>
<dbReference type="FunFam" id="3.90.550.10:FF:000066">
    <property type="entry name" value="Translation initiation factor eIF-2B subunit epsilon"/>
    <property type="match status" value="1"/>
</dbReference>
<dbReference type="InterPro" id="IPR056764">
    <property type="entry name" value="LbH_EIF2B3/5"/>
</dbReference>
<dbReference type="InterPro" id="IPR016024">
    <property type="entry name" value="ARM-type_fold"/>
</dbReference>
<dbReference type="Pfam" id="PF02020">
    <property type="entry name" value="W2"/>
    <property type="match status" value="1"/>
</dbReference>
<evidence type="ECO:0000256" key="3">
    <source>
        <dbReference type="ARBA" id="ARBA00022490"/>
    </source>
</evidence>
<comment type="subcellular location">
    <subcellularLocation>
        <location evidence="1">Cytoplasm</location>
        <location evidence="1">Cytosol</location>
    </subcellularLocation>
</comment>
<dbReference type="InterPro" id="IPR011004">
    <property type="entry name" value="Trimer_LpxA-like_sf"/>
</dbReference>
<dbReference type="PANTHER" id="PTHR45887">
    <property type="entry name" value="TRANSLATION INITIATION FACTOR EIF-2B SUBUNIT EPSILON"/>
    <property type="match status" value="1"/>
</dbReference>
<dbReference type="Pfam" id="PF25084">
    <property type="entry name" value="LbH_EIF2B"/>
    <property type="match status" value="1"/>
</dbReference>
<evidence type="ECO:0000256" key="2">
    <source>
        <dbReference type="ARBA" id="ARBA00007878"/>
    </source>
</evidence>
<dbReference type="GO" id="GO:0003743">
    <property type="term" value="F:translation initiation factor activity"/>
    <property type="evidence" value="ECO:0007669"/>
    <property type="project" value="UniProtKB-KW"/>
</dbReference>
<evidence type="ECO:0000313" key="11">
    <source>
        <dbReference type="EMBL" id="CAB3241573.1"/>
    </source>
</evidence>
<dbReference type="GO" id="GO:0005851">
    <property type="term" value="C:eukaryotic translation initiation factor 2B complex"/>
    <property type="evidence" value="ECO:0007669"/>
    <property type="project" value="TreeGrafter"/>
</dbReference>
<dbReference type="PROSITE" id="PS51363">
    <property type="entry name" value="W2"/>
    <property type="match status" value="1"/>
</dbReference>
<evidence type="ECO:0000256" key="6">
    <source>
        <dbReference type="ARBA" id="ARBA00044144"/>
    </source>
</evidence>
<name>A0A6F9DB51_9ASCI</name>
<dbReference type="InterPro" id="IPR044123">
    <property type="entry name" value="W2_eIF2B_epsilon"/>
</dbReference>
<dbReference type="SUPFAM" id="SSF48371">
    <property type="entry name" value="ARM repeat"/>
    <property type="match status" value="1"/>
</dbReference>
<feature type="domain" description="W2" evidence="10">
    <location>
        <begin position="483"/>
        <end position="637"/>
    </location>
</feature>
<dbReference type="Gene3D" id="3.90.550.10">
    <property type="entry name" value="Spore Coat Polysaccharide Biosynthesis Protein SpsA, Chain A"/>
    <property type="match status" value="1"/>
</dbReference>
<dbReference type="InterPro" id="IPR003307">
    <property type="entry name" value="W2_domain"/>
</dbReference>
<feature type="region of interest" description="Disordered" evidence="9">
    <location>
        <begin position="449"/>
        <end position="469"/>
    </location>
</feature>
<evidence type="ECO:0000256" key="9">
    <source>
        <dbReference type="SAM" id="MobiDB-lite"/>
    </source>
</evidence>
<dbReference type="EMBL" id="LR784785">
    <property type="protein sequence ID" value="CAB3241573.1"/>
    <property type="molecule type" value="mRNA"/>
</dbReference>
<accession>A0A6F9DB51</accession>
<dbReference type="CDD" id="cd11558">
    <property type="entry name" value="W2_eIF2B_epsilon"/>
    <property type="match status" value="1"/>
</dbReference>